<proteinExistence type="predicted"/>
<keyword evidence="9 11" id="KW-0472">Membrane</keyword>
<dbReference type="PANTHER" id="PTHR22763:SF184">
    <property type="entry name" value="E3 UBIQUITIN-PROTEIN LIGASE SYNOVIOLIN"/>
    <property type="match status" value="1"/>
</dbReference>
<gene>
    <name evidence="13" type="ORF">DSTB1V02_LOCUS11292</name>
</gene>
<evidence type="ECO:0000256" key="9">
    <source>
        <dbReference type="ARBA" id="ARBA00023136"/>
    </source>
</evidence>
<evidence type="ECO:0000256" key="3">
    <source>
        <dbReference type="ARBA" id="ARBA00022679"/>
    </source>
</evidence>
<feature type="region of interest" description="Disordered" evidence="10">
    <location>
        <begin position="425"/>
        <end position="446"/>
    </location>
</feature>
<protein>
    <recommendedName>
        <fullName evidence="12">E3 ubiquitin-protein ligase synoviolin-like TPR repeats domain-containing protein</fullName>
    </recommendedName>
</protein>
<dbReference type="PANTHER" id="PTHR22763">
    <property type="entry name" value="RING ZINC FINGER PROTEIN"/>
    <property type="match status" value="1"/>
</dbReference>
<keyword evidence="14" id="KW-1185">Reference proteome</keyword>
<dbReference type="Proteomes" id="UP000677054">
    <property type="component" value="Unassembled WGS sequence"/>
</dbReference>
<organism evidence="13">
    <name type="scientific">Darwinula stevensoni</name>
    <dbReference type="NCBI Taxonomy" id="69355"/>
    <lineage>
        <taxon>Eukaryota</taxon>
        <taxon>Metazoa</taxon>
        <taxon>Ecdysozoa</taxon>
        <taxon>Arthropoda</taxon>
        <taxon>Crustacea</taxon>
        <taxon>Oligostraca</taxon>
        <taxon>Ostracoda</taxon>
        <taxon>Podocopa</taxon>
        <taxon>Podocopida</taxon>
        <taxon>Darwinulocopina</taxon>
        <taxon>Darwinuloidea</taxon>
        <taxon>Darwinulidae</taxon>
        <taxon>Darwinula</taxon>
    </lineage>
</organism>
<dbReference type="EMBL" id="CAJPEV010003613">
    <property type="protein sequence ID" value="CAG0900152.1"/>
    <property type="molecule type" value="Genomic_DNA"/>
</dbReference>
<evidence type="ECO:0000256" key="8">
    <source>
        <dbReference type="ARBA" id="ARBA00022989"/>
    </source>
</evidence>
<accession>A0A7R9ACF7</accession>
<evidence type="ECO:0000256" key="11">
    <source>
        <dbReference type="SAM" id="Phobius"/>
    </source>
</evidence>
<dbReference type="OrthoDB" id="7759664at2759"/>
<evidence type="ECO:0000256" key="6">
    <source>
        <dbReference type="ARBA" id="ARBA00022771"/>
    </source>
</evidence>
<dbReference type="GO" id="GO:0012505">
    <property type="term" value="C:endomembrane system"/>
    <property type="evidence" value="ECO:0007669"/>
    <property type="project" value="UniProtKB-SubCell"/>
</dbReference>
<feature type="compositionally biased region" description="Basic and acidic residues" evidence="10">
    <location>
        <begin position="429"/>
        <end position="443"/>
    </location>
</feature>
<name>A0A7R9ACF7_9CRUS</name>
<evidence type="ECO:0000256" key="1">
    <source>
        <dbReference type="ARBA" id="ARBA00004370"/>
    </source>
</evidence>
<dbReference type="EMBL" id="LR903130">
    <property type="protein sequence ID" value="CAD7251526.1"/>
    <property type="molecule type" value="Genomic_DNA"/>
</dbReference>
<keyword evidence="3" id="KW-0808">Transferase</keyword>
<evidence type="ECO:0000256" key="4">
    <source>
        <dbReference type="ARBA" id="ARBA00022692"/>
    </source>
</evidence>
<evidence type="ECO:0000256" key="2">
    <source>
        <dbReference type="ARBA" id="ARBA00004906"/>
    </source>
</evidence>
<dbReference type="InterPro" id="IPR050731">
    <property type="entry name" value="HRD1_E3_ubiq-ligases"/>
</dbReference>
<feature type="transmembrane region" description="Helical" evidence="11">
    <location>
        <begin position="173"/>
        <end position="194"/>
    </location>
</feature>
<dbReference type="UniPathway" id="UPA00143"/>
<evidence type="ECO:0000313" key="14">
    <source>
        <dbReference type="Proteomes" id="UP000677054"/>
    </source>
</evidence>
<dbReference type="GO" id="GO:0036503">
    <property type="term" value="P:ERAD pathway"/>
    <property type="evidence" value="ECO:0007669"/>
    <property type="project" value="TreeGrafter"/>
</dbReference>
<dbReference type="AlphaFoldDB" id="A0A7R9ACF7"/>
<evidence type="ECO:0000259" key="12">
    <source>
        <dbReference type="Pfam" id="PF25563"/>
    </source>
</evidence>
<evidence type="ECO:0000313" key="13">
    <source>
        <dbReference type="EMBL" id="CAD7251526.1"/>
    </source>
</evidence>
<comment type="pathway">
    <text evidence="2">Protein modification; protein ubiquitination.</text>
</comment>
<keyword evidence="4 11" id="KW-0812">Transmembrane</keyword>
<keyword evidence="6" id="KW-0863">Zinc-finger</keyword>
<dbReference type="InterPro" id="IPR057992">
    <property type="entry name" value="TPR_SYVN1_N"/>
</dbReference>
<sequence length="486" mass="55815">MKMRAAFIALASLGLTAIVIGNAYYQKSQFYPSVVYITKSNPSMAVIYVQAFVIVILLGKLMRKLFFGQLRAVEFEHLMERSWYAVTETCLAFTVFRDDFSPKFVALFTLLLFLKSFHWLAEDRVDYMERSPVITFLFHARVVALLLVLIAADMTFITHSYYSTITKGPSVQLVFGFEYAILLTIALSTSLKYILHTSDMQNENTWENKAVFLLYLELIMGFIKVVLYTVFVMIMVKIHTFPLFAIRPMYLTARSFKRALHDVVMSRRAIRNMNTLYPDATPEDLAQTDNTCIICREDMSSGGNYPSSEAWMRFRFPQPGSTGFQLPFAGLPPFPPPFPFMAPPPPPLPPEGFQGLGDEELRAMEGLERENVEARIRCLRNISTLLDAAVLQMQQYHSIVAPTMTGLRSVLSALVPVIDTSASKKKGSYFREKSEEEKRREKELEEAEERELMEAFMQAPNADPRLEEIRRRRLRRFHLGRQDQED</sequence>
<feature type="transmembrane region" description="Helical" evidence="11">
    <location>
        <begin position="45"/>
        <end position="62"/>
    </location>
</feature>
<feature type="transmembrane region" description="Helical" evidence="11">
    <location>
        <begin position="214"/>
        <end position="236"/>
    </location>
</feature>
<evidence type="ECO:0000256" key="10">
    <source>
        <dbReference type="SAM" id="MobiDB-lite"/>
    </source>
</evidence>
<keyword evidence="7" id="KW-0862">Zinc</keyword>
<keyword evidence="8 11" id="KW-1133">Transmembrane helix</keyword>
<comment type="subcellular location">
    <subcellularLocation>
        <location evidence="1">Membrane</location>
    </subcellularLocation>
</comment>
<dbReference type="GO" id="GO:0061630">
    <property type="term" value="F:ubiquitin protein ligase activity"/>
    <property type="evidence" value="ECO:0007669"/>
    <property type="project" value="UniProtKB-EC"/>
</dbReference>
<dbReference type="GO" id="GO:0016567">
    <property type="term" value="P:protein ubiquitination"/>
    <property type="evidence" value="ECO:0007669"/>
    <property type="project" value="UniProtKB-UniPathway"/>
</dbReference>
<evidence type="ECO:0000256" key="7">
    <source>
        <dbReference type="ARBA" id="ARBA00022833"/>
    </source>
</evidence>
<feature type="transmembrane region" description="Helical" evidence="11">
    <location>
        <begin position="133"/>
        <end position="152"/>
    </location>
</feature>
<keyword evidence="5" id="KW-0479">Metal-binding</keyword>
<evidence type="ECO:0000256" key="5">
    <source>
        <dbReference type="ARBA" id="ARBA00022723"/>
    </source>
</evidence>
<dbReference type="GO" id="GO:0043161">
    <property type="term" value="P:proteasome-mediated ubiquitin-dependent protein catabolic process"/>
    <property type="evidence" value="ECO:0007669"/>
    <property type="project" value="TreeGrafter"/>
</dbReference>
<dbReference type="GO" id="GO:0008270">
    <property type="term" value="F:zinc ion binding"/>
    <property type="evidence" value="ECO:0007669"/>
    <property type="project" value="UniProtKB-KW"/>
</dbReference>
<dbReference type="Pfam" id="PF25563">
    <property type="entry name" value="TPR_SYVN1_N"/>
    <property type="match status" value="1"/>
</dbReference>
<reference evidence="13" key="1">
    <citation type="submission" date="2020-11" db="EMBL/GenBank/DDBJ databases">
        <authorList>
            <person name="Tran Van P."/>
        </authorList>
    </citation>
    <scope>NUCLEOTIDE SEQUENCE</scope>
</reference>
<feature type="domain" description="E3 ubiquitin-protein ligase synoviolin-like TPR repeats" evidence="12">
    <location>
        <begin position="6"/>
        <end position="272"/>
    </location>
</feature>